<evidence type="ECO:0000256" key="2">
    <source>
        <dbReference type="ARBA" id="ARBA00022676"/>
    </source>
</evidence>
<feature type="transmembrane region" description="Helical" evidence="11">
    <location>
        <begin position="21"/>
        <end position="40"/>
    </location>
</feature>
<keyword evidence="4 11" id="KW-0812">Transmembrane</keyword>
<evidence type="ECO:0000256" key="10">
    <source>
        <dbReference type="PIRSR" id="PIRSR605150-2"/>
    </source>
</evidence>
<keyword evidence="2" id="KW-0328">Glycosyltransferase</keyword>
<feature type="binding site" evidence="10">
    <location>
        <position position="95"/>
    </location>
    <ligand>
        <name>UDP-alpha-D-glucose</name>
        <dbReference type="ChEBI" id="CHEBI:58885"/>
    </ligand>
</feature>
<keyword evidence="5 11" id="KW-1133">Transmembrane helix</keyword>
<proteinExistence type="predicted"/>
<dbReference type="FunFam" id="3.90.550.10:FF:000138">
    <property type="entry name" value="Cellulose synthase isolog"/>
    <property type="match status" value="1"/>
</dbReference>
<evidence type="ECO:0000256" key="4">
    <source>
        <dbReference type="ARBA" id="ARBA00022692"/>
    </source>
</evidence>
<evidence type="ECO:0000313" key="13">
    <source>
        <dbReference type="Proteomes" id="UP000811246"/>
    </source>
</evidence>
<dbReference type="Pfam" id="PF03552">
    <property type="entry name" value="Cellulose_synt"/>
    <property type="match status" value="1"/>
</dbReference>
<dbReference type="GO" id="GO:0030244">
    <property type="term" value="P:cellulose biosynthetic process"/>
    <property type="evidence" value="ECO:0007669"/>
    <property type="project" value="InterPro"/>
</dbReference>
<dbReference type="GO" id="GO:0016760">
    <property type="term" value="F:cellulose synthase (UDP-forming) activity"/>
    <property type="evidence" value="ECO:0007669"/>
    <property type="project" value="InterPro"/>
</dbReference>
<evidence type="ECO:0000256" key="3">
    <source>
        <dbReference type="ARBA" id="ARBA00022679"/>
    </source>
</evidence>
<name>A0A922FLT0_CARIL</name>
<sequence>MEKNHHLSLYATKSAKARIAFPLFALSLFVGICFIFEYTVSNIPSEEEAGRWAWIGLFLSELCCPVECWTFKDRLYEEALPDIDIFVCTADPMIEPPAMVINTVLSVMAYDYPPQKLNVYLSDDGGSDLTFYAMVEAASFSKIWLPFCKKFKVEPRSPEAYFRTAVLKPLEDAIKAKEWSSIKHHLPLHLLLDLTTYSFLLISLLGLQLLLSRPHILILASCSF</sequence>
<organism evidence="12 13">
    <name type="scientific">Carya illinoinensis</name>
    <name type="common">Pecan</name>
    <dbReference type="NCBI Taxonomy" id="32201"/>
    <lineage>
        <taxon>Eukaryota</taxon>
        <taxon>Viridiplantae</taxon>
        <taxon>Streptophyta</taxon>
        <taxon>Embryophyta</taxon>
        <taxon>Tracheophyta</taxon>
        <taxon>Spermatophyta</taxon>
        <taxon>Magnoliopsida</taxon>
        <taxon>eudicotyledons</taxon>
        <taxon>Gunneridae</taxon>
        <taxon>Pentapetalae</taxon>
        <taxon>rosids</taxon>
        <taxon>fabids</taxon>
        <taxon>Fagales</taxon>
        <taxon>Juglandaceae</taxon>
        <taxon>Carya</taxon>
    </lineage>
</organism>
<keyword evidence="7 11" id="KW-0472">Membrane</keyword>
<comment type="function">
    <text evidence="9">Thought to be a Golgi-localized beta-glycan synthase that polymerize the backbones of noncellulosic polysaccharides (hemicelluloses) of plant cell wall.</text>
</comment>
<evidence type="ECO:0000256" key="6">
    <source>
        <dbReference type="ARBA" id="ARBA00023034"/>
    </source>
</evidence>
<evidence type="ECO:0000256" key="1">
    <source>
        <dbReference type="ARBA" id="ARBA00004653"/>
    </source>
</evidence>
<evidence type="ECO:0000256" key="9">
    <source>
        <dbReference type="ARBA" id="ARBA00037405"/>
    </source>
</evidence>
<keyword evidence="3" id="KW-0808">Transferase</keyword>
<dbReference type="GO" id="GO:0000139">
    <property type="term" value="C:Golgi membrane"/>
    <property type="evidence" value="ECO:0007669"/>
    <property type="project" value="UniProtKB-SubCell"/>
</dbReference>
<dbReference type="GO" id="GO:0071555">
    <property type="term" value="P:cell wall organization"/>
    <property type="evidence" value="ECO:0007669"/>
    <property type="project" value="UniProtKB-KW"/>
</dbReference>
<dbReference type="AlphaFoldDB" id="A0A922FLT0"/>
<feature type="binding site" evidence="10">
    <location>
        <position position="124"/>
    </location>
    <ligand>
        <name>UDP-alpha-D-glucose</name>
        <dbReference type="ChEBI" id="CHEBI:58885"/>
    </ligand>
</feature>
<gene>
    <name evidence="12" type="ORF">I3842_03G191300</name>
</gene>
<dbReference type="PANTHER" id="PTHR13301">
    <property type="entry name" value="X-BOX TRANSCRIPTION FACTOR-RELATED"/>
    <property type="match status" value="1"/>
</dbReference>
<accession>A0A922FLT0</accession>
<evidence type="ECO:0000256" key="7">
    <source>
        <dbReference type="ARBA" id="ARBA00023136"/>
    </source>
</evidence>
<evidence type="ECO:0000256" key="11">
    <source>
        <dbReference type="SAM" id="Phobius"/>
    </source>
</evidence>
<dbReference type="InterPro" id="IPR005150">
    <property type="entry name" value="Cellulose_synth"/>
</dbReference>
<comment type="subcellular location">
    <subcellularLocation>
        <location evidence="1">Golgi apparatus membrane</location>
        <topology evidence="1">Multi-pass membrane protein</topology>
    </subcellularLocation>
</comment>
<keyword evidence="8" id="KW-0961">Cell wall biogenesis/degradation</keyword>
<comment type="caution">
    <text evidence="12">The sequence shown here is derived from an EMBL/GenBank/DDBJ whole genome shotgun (WGS) entry which is preliminary data.</text>
</comment>
<keyword evidence="6" id="KW-0333">Golgi apparatus</keyword>
<dbReference type="EMBL" id="CM031827">
    <property type="protein sequence ID" value="KAG6723087.1"/>
    <property type="molecule type" value="Genomic_DNA"/>
</dbReference>
<evidence type="ECO:0000313" key="12">
    <source>
        <dbReference type="EMBL" id="KAG6723087.1"/>
    </source>
</evidence>
<reference evidence="12" key="1">
    <citation type="submission" date="2021-01" db="EMBL/GenBank/DDBJ databases">
        <authorList>
            <person name="Lovell J.T."/>
            <person name="Bentley N."/>
            <person name="Bhattarai G."/>
            <person name="Jenkins J.W."/>
            <person name="Sreedasyam A."/>
            <person name="Alarcon Y."/>
            <person name="Bock C."/>
            <person name="Boston L."/>
            <person name="Carlson J."/>
            <person name="Cervantes K."/>
            <person name="Clermont K."/>
            <person name="Krom N."/>
            <person name="Kubenka K."/>
            <person name="Mamidi S."/>
            <person name="Mattison C."/>
            <person name="Monteros M."/>
            <person name="Pisani C."/>
            <person name="Plott C."/>
            <person name="Rajasekar S."/>
            <person name="Rhein H.S."/>
            <person name="Rohla C."/>
            <person name="Song M."/>
            <person name="Hilaire R.S."/>
            <person name="Shu S."/>
            <person name="Wells L."/>
            <person name="Wang X."/>
            <person name="Webber J."/>
            <person name="Heerema R.J."/>
            <person name="Klein P."/>
            <person name="Conner P."/>
            <person name="Grauke L."/>
            <person name="Grimwood J."/>
            <person name="Schmutz J."/>
            <person name="Randall J.J."/>
        </authorList>
    </citation>
    <scope>NUCLEOTIDE SEQUENCE</scope>
    <source>
        <tissue evidence="12">Leaf</tissue>
    </source>
</reference>
<evidence type="ECO:0000256" key="8">
    <source>
        <dbReference type="ARBA" id="ARBA00023316"/>
    </source>
</evidence>
<dbReference type="Proteomes" id="UP000811246">
    <property type="component" value="Chromosome 3"/>
</dbReference>
<evidence type="ECO:0000256" key="5">
    <source>
        <dbReference type="ARBA" id="ARBA00022989"/>
    </source>
</evidence>
<protein>
    <submittedName>
        <fullName evidence="12">Uncharacterized protein</fullName>
    </submittedName>
</protein>